<keyword evidence="3" id="KW-1185">Reference proteome</keyword>
<dbReference type="AlphaFoldDB" id="A0A1M7JDL5"/>
<feature type="transmembrane region" description="Helical" evidence="1">
    <location>
        <begin position="18"/>
        <end position="37"/>
    </location>
</feature>
<sequence length="155" mass="15985">MTETTQATLTQPEILKGAVIGGVINAVINGAIQFFLLRGSGPMPLTVDSIGTETHTVLGSSVPLAVSLAMILTAVAHTTVKVPKKPFVPTTLWLVIKHGLFAFGSVVALAVVWQRVMGTVEVGLGTAVLILGTVAGLVAAIVNYMTISAIVEKPA</sequence>
<dbReference type="Proteomes" id="UP000322545">
    <property type="component" value="Unassembled WGS sequence"/>
</dbReference>
<keyword evidence="1" id="KW-0812">Transmembrane</keyword>
<accession>A0A1M7JDL5</accession>
<evidence type="ECO:0000313" key="2">
    <source>
        <dbReference type="EMBL" id="SHM51210.1"/>
    </source>
</evidence>
<name>A0A1M7JDL5_9RHOB</name>
<organism evidence="2 3">
    <name type="scientific">Roseovarius litoreus</name>
    <dbReference type="NCBI Taxonomy" id="1155722"/>
    <lineage>
        <taxon>Bacteria</taxon>
        <taxon>Pseudomonadati</taxon>
        <taxon>Pseudomonadota</taxon>
        <taxon>Alphaproteobacteria</taxon>
        <taxon>Rhodobacterales</taxon>
        <taxon>Roseobacteraceae</taxon>
        <taxon>Roseovarius</taxon>
    </lineage>
</organism>
<evidence type="ECO:0000256" key="1">
    <source>
        <dbReference type="SAM" id="Phobius"/>
    </source>
</evidence>
<dbReference type="EMBL" id="FRCB01000008">
    <property type="protein sequence ID" value="SHM51210.1"/>
    <property type="molecule type" value="Genomic_DNA"/>
</dbReference>
<evidence type="ECO:0000313" key="3">
    <source>
        <dbReference type="Proteomes" id="UP000322545"/>
    </source>
</evidence>
<proteinExistence type="predicted"/>
<reference evidence="2 3" key="1">
    <citation type="submission" date="2016-11" db="EMBL/GenBank/DDBJ databases">
        <authorList>
            <person name="Varghese N."/>
            <person name="Submissions S."/>
        </authorList>
    </citation>
    <scope>NUCLEOTIDE SEQUENCE [LARGE SCALE GENOMIC DNA]</scope>
    <source>
        <strain evidence="2 3">DSM 28249</strain>
    </source>
</reference>
<protein>
    <submittedName>
        <fullName evidence="2">Uncharacterized protein</fullName>
    </submittedName>
</protein>
<gene>
    <name evidence="2" type="ORF">SAMN05443432_108147</name>
</gene>
<feature type="transmembrane region" description="Helical" evidence="1">
    <location>
        <begin position="125"/>
        <end position="151"/>
    </location>
</feature>
<dbReference type="RefSeq" id="WP_149780372.1">
    <property type="nucleotide sequence ID" value="NZ_FRCB01000008.1"/>
</dbReference>
<feature type="transmembrane region" description="Helical" evidence="1">
    <location>
        <begin position="92"/>
        <end position="113"/>
    </location>
</feature>
<keyword evidence="1" id="KW-1133">Transmembrane helix</keyword>
<keyword evidence="1" id="KW-0472">Membrane</keyword>
<feature type="transmembrane region" description="Helical" evidence="1">
    <location>
        <begin position="57"/>
        <end position="80"/>
    </location>
</feature>